<keyword evidence="3" id="KW-1017">Isopeptide bond</keyword>
<evidence type="ECO:0000256" key="3">
    <source>
        <dbReference type="ARBA" id="ARBA00022499"/>
    </source>
</evidence>
<dbReference type="InterPro" id="IPR029071">
    <property type="entry name" value="Ubiquitin-like_domsf"/>
</dbReference>
<comment type="caution">
    <text evidence="5">The sequence shown here is derived from an EMBL/GenBank/DDBJ whole genome shotgun (WGS) entry which is preliminary data.</text>
</comment>
<evidence type="ECO:0000256" key="4">
    <source>
        <dbReference type="ARBA" id="ARBA00022786"/>
    </source>
</evidence>
<reference evidence="5 6" key="1">
    <citation type="submission" date="2019-03" db="EMBL/GenBank/DDBJ databases">
        <title>Single cell metagenomics reveals metabolic interactions within the superorganism composed of flagellate Streblomastix strix and complex community of Bacteroidetes bacteria on its surface.</title>
        <authorList>
            <person name="Treitli S.C."/>
            <person name="Kolisko M."/>
            <person name="Husnik F."/>
            <person name="Keeling P."/>
            <person name="Hampl V."/>
        </authorList>
    </citation>
    <scope>NUCLEOTIDE SEQUENCE [LARGE SCALE GENOMIC DNA]</scope>
    <source>
        <strain evidence="5">ST1C</strain>
    </source>
</reference>
<evidence type="ECO:0000313" key="6">
    <source>
        <dbReference type="Proteomes" id="UP000324800"/>
    </source>
</evidence>
<dbReference type="PANTHER" id="PTHR15825">
    <property type="entry name" value="UBIQUITIN-FOLD MODIFIER 1"/>
    <property type="match status" value="1"/>
</dbReference>
<dbReference type="Gene3D" id="3.10.20.90">
    <property type="entry name" value="Phosphatidylinositol 3-kinase Catalytic Subunit, Chain A, domain 1"/>
    <property type="match status" value="1"/>
</dbReference>
<dbReference type="PANTHER" id="PTHR15825:SF0">
    <property type="entry name" value="UBIQUITIN-FOLD MODIFIER 1"/>
    <property type="match status" value="1"/>
</dbReference>
<dbReference type="Pfam" id="PF03671">
    <property type="entry name" value="Ufm1"/>
    <property type="match status" value="1"/>
</dbReference>
<dbReference type="InterPro" id="IPR005375">
    <property type="entry name" value="UFM1"/>
</dbReference>
<dbReference type="GO" id="GO:1990592">
    <property type="term" value="P:protein K69-linked ufmylation"/>
    <property type="evidence" value="ECO:0007669"/>
    <property type="project" value="TreeGrafter"/>
</dbReference>
<evidence type="ECO:0000256" key="2">
    <source>
        <dbReference type="ARBA" id="ARBA00015319"/>
    </source>
</evidence>
<proteinExistence type="inferred from homology"/>
<organism evidence="5 6">
    <name type="scientific">Streblomastix strix</name>
    <dbReference type="NCBI Taxonomy" id="222440"/>
    <lineage>
        <taxon>Eukaryota</taxon>
        <taxon>Metamonada</taxon>
        <taxon>Preaxostyla</taxon>
        <taxon>Oxymonadida</taxon>
        <taxon>Streblomastigidae</taxon>
        <taxon>Streblomastix</taxon>
    </lineage>
</organism>
<evidence type="ECO:0000256" key="1">
    <source>
        <dbReference type="ARBA" id="ARBA00010230"/>
    </source>
</evidence>
<dbReference type="Proteomes" id="UP000324800">
    <property type="component" value="Unassembled WGS sequence"/>
</dbReference>
<accession>A0A5J4TTA0</accession>
<comment type="similarity">
    <text evidence="1">Belongs to the UFM1 family.</text>
</comment>
<name>A0A5J4TTA0_9EUKA</name>
<dbReference type="EMBL" id="SNRW01026548">
    <property type="protein sequence ID" value="KAA6360721.1"/>
    <property type="molecule type" value="Genomic_DNA"/>
</dbReference>
<sequence>MASEQKISFKITLTSDPKLPFKTISVKESVEFSAVLRFVAEAFRMVPDDAAIITNTGMCVNPKQPAGNVFLKYGSDLRLIHRDRVGHIRQIAN</sequence>
<gene>
    <name evidence="5" type="ORF">EZS28_043753</name>
</gene>
<dbReference type="GO" id="GO:0005737">
    <property type="term" value="C:cytoplasm"/>
    <property type="evidence" value="ECO:0007669"/>
    <property type="project" value="TreeGrafter"/>
</dbReference>
<dbReference type="AlphaFoldDB" id="A0A5J4TTA0"/>
<evidence type="ECO:0000313" key="5">
    <source>
        <dbReference type="EMBL" id="KAA6360721.1"/>
    </source>
</evidence>
<dbReference type="OrthoDB" id="284357at2759"/>
<dbReference type="SUPFAM" id="SSF54236">
    <property type="entry name" value="Ubiquitin-like"/>
    <property type="match status" value="1"/>
</dbReference>
<keyword evidence="4" id="KW-0833">Ubl conjugation pathway</keyword>
<protein>
    <recommendedName>
        <fullName evidence="2">Ubiquitin-fold modifier 1</fullName>
    </recommendedName>
</protein>
<dbReference type="GO" id="GO:0005634">
    <property type="term" value="C:nucleus"/>
    <property type="evidence" value="ECO:0007669"/>
    <property type="project" value="TreeGrafter"/>
</dbReference>